<evidence type="ECO:0000256" key="5">
    <source>
        <dbReference type="ARBA" id="ARBA00022989"/>
    </source>
</evidence>
<keyword evidence="5 11" id="KW-1133">Transmembrane helix</keyword>
<dbReference type="AlphaFoldDB" id="A0A934V919"/>
<keyword evidence="4 11" id="KW-0812">Transmembrane</keyword>
<evidence type="ECO:0000256" key="2">
    <source>
        <dbReference type="ARBA" id="ARBA00004236"/>
    </source>
</evidence>
<evidence type="ECO:0000256" key="6">
    <source>
        <dbReference type="ARBA" id="ARBA00023015"/>
    </source>
</evidence>
<dbReference type="Proteomes" id="UP000635245">
    <property type="component" value="Unassembled WGS sequence"/>
</dbReference>
<evidence type="ECO:0000256" key="8">
    <source>
        <dbReference type="ARBA" id="ARBA00023163"/>
    </source>
</evidence>
<protein>
    <recommendedName>
        <fullName evidence="10">Regulator of SigK</fullName>
    </recommendedName>
    <alternativeName>
        <fullName evidence="9">Sigma-K anti-sigma factor RskA</fullName>
    </alternativeName>
</protein>
<dbReference type="Pfam" id="PF10099">
    <property type="entry name" value="RskA_C"/>
    <property type="match status" value="1"/>
</dbReference>
<feature type="domain" description="Anti-sigma K factor RskA C-terminal" evidence="12">
    <location>
        <begin position="100"/>
        <end position="246"/>
    </location>
</feature>
<comment type="subcellular location">
    <subcellularLocation>
        <location evidence="2">Cell membrane</location>
    </subcellularLocation>
    <subcellularLocation>
        <location evidence="1">Membrane</location>
        <topology evidence="1">Single-pass membrane protein</topology>
    </subcellularLocation>
</comment>
<feature type="domain" description="Anti-sigma-K factor RskA N-terminal" evidence="13">
    <location>
        <begin position="6"/>
        <end position="48"/>
    </location>
</feature>
<keyword evidence="6" id="KW-0805">Transcription regulation</keyword>
<dbReference type="Gene3D" id="1.10.10.1320">
    <property type="entry name" value="Anti-sigma factor, zinc-finger domain"/>
    <property type="match status" value="1"/>
</dbReference>
<evidence type="ECO:0000259" key="13">
    <source>
        <dbReference type="Pfam" id="PF22618"/>
    </source>
</evidence>
<gene>
    <name evidence="14" type="ORF">JHE00_28980</name>
</gene>
<evidence type="ECO:0000256" key="11">
    <source>
        <dbReference type="SAM" id="Phobius"/>
    </source>
</evidence>
<dbReference type="InterPro" id="IPR041916">
    <property type="entry name" value="Anti_sigma_zinc_sf"/>
</dbReference>
<feature type="transmembrane region" description="Helical" evidence="11">
    <location>
        <begin position="96"/>
        <end position="120"/>
    </location>
</feature>
<comment type="caution">
    <text evidence="14">The sequence shown here is derived from an EMBL/GenBank/DDBJ whole genome shotgun (WGS) entry which is preliminary data.</text>
</comment>
<dbReference type="GO" id="GO:0016989">
    <property type="term" value="F:sigma factor antagonist activity"/>
    <property type="evidence" value="ECO:0007669"/>
    <property type="project" value="TreeGrafter"/>
</dbReference>
<reference evidence="14" key="1">
    <citation type="submission" date="2020-12" db="EMBL/GenBank/DDBJ databases">
        <title>Prauserella sp. ASG 168, a novel actinomycete isolated from cave rock.</title>
        <authorList>
            <person name="Suriyachadkun C."/>
        </authorList>
    </citation>
    <scope>NUCLEOTIDE SEQUENCE</scope>
    <source>
        <strain evidence="14">ASG 168</strain>
    </source>
</reference>
<name>A0A934V919_9PSEU</name>
<dbReference type="InterPro" id="IPR018764">
    <property type="entry name" value="RskA_C"/>
</dbReference>
<proteinExistence type="predicted"/>
<evidence type="ECO:0000256" key="4">
    <source>
        <dbReference type="ARBA" id="ARBA00022692"/>
    </source>
</evidence>
<dbReference type="Pfam" id="PF22618">
    <property type="entry name" value="RskA_N"/>
    <property type="match status" value="1"/>
</dbReference>
<evidence type="ECO:0000256" key="7">
    <source>
        <dbReference type="ARBA" id="ARBA00023136"/>
    </source>
</evidence>
<accession>A0A934V919</accession>
<keyword evidence="8" id="KW-0804">Transcription</keyword>
<evidence type="ECO:0000256" key="1">
    <source>
        <dbReference type="ARBA" id="ARBA00004167"/>
    </source>
</evidence>
<evidence type="ECO:0000259" key="12">
    <source>
        <dbReference type="Pfam" id="PF10099"/>
    </source>
</evidence>
<keyword evidence="15" id="KW-1185">Reference proteome</keyword>
<dbReference type="InterPro" id="IPR051474">
    <property type="entry name" value="Anti-sigma-K/W_factor"/>
</dbReference>
<dbReference type="PANTHER" id="PTHR37461:SF1">
    <property type="entry name" value="ANTI-SIGMA-K FACTOR RSKA"/>
    <property type="match status" value="1"/>
</dbReference>
<dbReference type="GO" id="GO:0005886">
    <property type="term" value="C:plasma membrane"/>
    <property type="evidence" value="ECO:0007669"/>
    <property type="project" value="UniProtKB-SubCell"/>
</dbReference>
<evidence type="ECO:0000256" key="9">
    <source>
        <dbReference type="ARBA" id="ARBA00029829"/>
    </source>
</evidence>
<dbReference type="EMBL" id="JAENJH010000010">
    <property type="protein sequence ID" value="MBK1788383.1"/>
    <property type="molecule type" value="Genomic_DNA"/>
</dbReference>
<evidence type="ECO:0000313" key="14">
    <source>
        <dbReference type="EMBL" id="MBK1788383.1"/>
    </source>
</evidence>
<dbReference type="InterPro" id="IPR053877">
    <property type="entry name" value="RskA_N"/>
</dbReference>
<keyword evidence="7 11" id="KW-0472">Membrane</keyword>
<dbReference type="GO" id="GO:0006417">
    <property type="term" value="P:regulation of translation"/>
    <property type="evidence" value="ECO:0007669"/>
    <property type="project" value="TreeGrafter"/>
</dbReference>
<evidence type="ECO:0000313" key="15">
    <source>
        <dbReference type="Proteomes" id="UP000635245"/>
    </source>
</evidence>
<evidence type="ECO:0000256" key="3">
    <source>
        <dbReference type="ARBA" id="ARBA00022475"/>
    </source>
</evidence>
<keyword evidence="3" id="KW-1003">Cell membrane</keyword>
<dbReference type="PANTHER" id="PTHR37461">
    <property type="entry name" value="ANTI-SIGMA-K FACTOR RSKA"/>
    <property type="match status" value="1"/>
</dbReference>
<organism evidence="14 15">
    <name type="scientific">Prauserella cavernicola</name>
    <dbReference type="NCBI Taxonomy" id="2800127"/>
    <lineage>
        <taxon>Bacteria</taxon>
        <taxon>Bacillati</taxon>
        <taxon>Actinomycetota</taxon>
        <taxon>Actinomycetes</taxon>
        <taxon>Pseudonocardiales</taxon>
        <taxon>Pseudonocardiaceae</taxon>
        <taxon>Prauserella</taxon>
    </lineage>
</organism>
<dbReference type="RefSeq" id="WP_200324256.1">
    <property type="nucleotide sequence ID" value="NZ_JAENJH010000010.1"/>
</dbReference>
<sequence>MTSPDLHTLAGAYALNALDEHESARFRRHLSECHSCRQEVRELQATAARLGEAAALEPPPELKGRVLAEIRATRQVPPAADAEPKRASRDTGVPRWAMLTAAAAAVVGLALAGVFGGLALRAQNQYDAAQQQIEQASGRYAPVSDLLTASDVRVEHAQSTIGGSATVLVSRSREAMMVLGGGLPPAEQGHDYELWLLQPDGEMHSAGVLPPDEMLLANGADGVDTARGMAVTVEQQGGSPTGAPSGAPILRVDMPA</sequence>
<evidence type="ECO:0000256" key="10">
    <source>
        <dbReference type="ARBA" id="ARBA00030803"/>
    </source>
</evidence>